<name>A0AAV4XRQ8_CAEEX</name>
<comment type="caution">
    <text evidence="10">The sequence shown here is derived from an EMBL/GenBank/DDBJ whole genome shotgun (WGS) entry which is preliminary data.</text>
</comment>
<keyword evidence="11" id="KW-1185">Reference proteome</keyword>
<sequence length="232" mass="27080">MDGDVVTIKDEAKIVAEVSQNDIHKCPKCNRTFLNVGHLKCHFYRVHPEFRLAACTVTVPYDCDKCKRSFATKDKLEAHACNFVIKGPPYHCEKCDKIFTKKCSLLRHYVTNAHIDEKNHICEVCFKGFSSKSVLEAHSRIHQPKEICNGCKTNSDKEEDHVNDCQRNEEKSTFKCKICSRHFDNHSSFKSHLLTHRQRKHFQCDDDDDEEEDNMDTYDDEEDEFKLDSENE</sequence>
<evidence type="ECO:0000313" key="10">
    <source>
        <dbReference type="EMBL" id="GIY97318.1"/>
    </source>
</evidence>
<dbReference type="PANTHER" id="PTHR24390:SF79">
    <property type="entry name" value="ASPARAGINE-RICH ZINC FINGER PROTEIN AZF1"/>
    <property type="match status" value="1"/>
</dbReference>
<dbReference type="Proteomes" id="UP001054945">
    <property type="component" value="Unassembled WGS sequence"/>
</dbReference>
<feature type="domain" description="C2H2-type" evidence="9">
    <location>
        <begin position="120"/>
        <end position="147"/>
    </location>
</feature>
<evidence type="ECO:0000256" key="6">
    <source>
        <dbReference type="ARBA" id="ARBA00023242"/>
    </source>
</evidence>
<dbReference type="PROSITE" id="PS50157">
    <property type="entry name" value="ZINC_FINGER_C2H2_2"/>
    <property type="match status" value="5"/>
</dbReference>
<evidence type="ECO:0000259" key="9">
    <source>
        <dbReference type="PROSITE" id="PS50157"/>
    </source>
</evidence>
<evidence type="ECO:0000256" key="7">
    <source>
        <dbReference type="PROSITE-ProRule" id="PRU00042"/>
    </source>
</evidence>
<dbReference type="SMART" id="SM00355">
    <property type="entry name" value="ZnF_C2H2"/>
    <property type="match status" value="5"/>
</dbReference>
<organism evidence="10 11">
    <name type="scientific">Caerostris extrusa</name>
    <name type="common">Bark spider</name>
    <name type="synonym">Caerostris bankana</name>
    <dbReference type="NCBI Taxonomy" id="172846"/>
    <lineage>
        <taxon>Eukaryota</taxon>
        <taxon>Metazoa</taxon>
        <taxon>Ecdysozoa</taxon>
        <taxon>Arthropoda</taxon>
        <taxon>Chelicerata</taxon>
        <taxon>Arachnida</taxon>
        <taxon>Araneae</taxon>
        <taxon>Araneomorphae</taxon>
        <taxon>Entelegynae</taxon>
        <taxon>Araneoidea</taxon>
        <taxon>Araneidae</taxon>
        <taxon>Caerostris</taxon>
    </lineage>
</organism>
<keyword evidence="5" id="KW-0862">Zinc</keyword>
<comment type="subcellular location">
    <subcellularLocation>
        <location evidence="1">Nucleus</location>
    </subcellularLocation>
</comment>
<dbReference type="Gene3D" id="3.30.160.60">
    <property type="entry name" value="Classic Zinc Finger"/>
    <property type="match status" value="4"/>
</dbReference>
<keyword evidence="6" id="KW-0539">Nucleus</keyword>
<gene>
    <name evidence="10" type="ORF">CEXT_534901</name>
</gene>
<feature type="compositionally biased region" description="Acidic residues" evidence="8">
    <location>
        <begin position="205"/>
        <end position="225"/>
    </location>
</feature>
<feature type="domain" description="C2H2-type" evidence="9">
    <location>
        <begin position="61"/>
        <end position="79"/>
    </location>
</feature>
<keyword evidence="3" id="KW-0677">Repeat</keyword>
<evidence type="ECO:0000256" key="3">
    <source>
        <dbReference type="ARBA" id="ARBA00022737"/>
    </source>
</evidence>
<dbReference type="InterPro" id="IPR036236">
    <property type="entry name" value="Znf_C2H2_sf"/>
</dbReference>
<dbReference type="EMBL" id="BPLR01018150">
    <property type="protein sequence ID" value="GIY97318.1"/>
    <property type="molecule type" value="Genomic_DNA"/>
</dbReference>
<feature type="domain" description="C2H2-type" evidence="9">
    <location>
        <begin position="24"/>
        <end position="52"/>
    </location>
</feature>
<dbReference type="PANTHER" id="PTHR24390">
    <property type="entry name" value="ZINC FINGER PROTEIN"/>
    <property type="match status" value="1"/>
</dbReference>
<evidence type="ECO:0000256" key="2">
    <source>
        <dbReference type="ARBA" id="ARBA00022723"/>
    </source>
</evidence>
<keyword evidence="2" id="KW-0479">Metal-binding</keyword>
<dbReference type="SUPFAM" id="SSF57667">
    <property type="entry name" value="beta-beta-alpha zinc fingers"/>
    <property type="match status" value="3"/>
</dbReference>
<dbReference type="FunFam" id="3.30.160.60:FF:000446">
    <property type="entry name" value="Zinc finger protein"/>
    <property type="match status" value="1"/>
</dbReference>
<reference evidence="10 11" key="1">
    <citation type="submission" date="2021-06" db="EMBL/GenBank/DDBJ databases">
        <title>Caerostris extrusa draft genome.</title>
        <authorList>
            <person name="Kono N."/>
            <person name="Arakawa K."/>
        </authorList>
    </citation>
    <scope>NUCLEOTIDE SEQUENCE [LARGE SCALE GENOMIC DNA]</scope>
</reference>
<feature type="region of interest" description="Disordered" evidence="8">
    <location>
        <begin position="204"/>
        <end position="232"/>
    </location>
</feature>
<proteinExistence type="predicted"/>
<keyword evidence="4 7" id="KW-0863">Zinc-finger</keyword>
<dbReference type="GO" id="GO:0008270">
    <property type="term" value="F:zinc ion binding"/>
    <property type="evidence" value="ECO:0007669"/>
    <property type="project" value="UniProtKB-KW"/>
</dbReference>
<dbReference type="AlphaFoldDB" id="A0AAV4XRQ8"/>
<evidence type="ECO:0000256" key="8">
    <source>
        <dbReference type="SAM" id="MobiDB-lite"/>
    </source>
</evidence>
<dbReference type="PROSITE" id="PS00028">
    <property type="entry name" value="ZINC_FINGER_C2H2_1"/>
    <property type="match status" value="4"/>
</dbReference>
<evidence type="ECO:0000313" key="11">
    <source>
        <dbReference type="Proteomes" id="UP001054945"/>
    </source>
</evidence>
<protein>
    <recommendedName>
        <fullName evidence="9">C2H2-type domain-containing protein</fullName>
    </recommendedName>
</protein>
<feature type="domain" description="C2H2-type" evidence="9">
    <location>
        <begin position="174"/>
        <end position="201"/>
    </location>
</feature>
<dbReference type="InterPro" id="IPR013087">
    <property type="entry name" value="Znf_C2H2_type"/>
</dbReference>
<evidence type="ECO:0000256" key="5">
    <source>
        <dbReference type="ARBA" id="ARBA00022833"/>
    </source>
</evidence>
<evidence type="ECO:0000256" key="4">
    <source>
        <dbReference type="ARBA" id="ARBA00022771"/>
    </source>
</evidence>
<dbReference type="GO" id="GO:0005634">
    <property type="term" value="C:nucleus"/>
    <property type="evidence" value="ECO:0007669"/>
    <property type="project" value="UniProtKB-SubCell"/>
</dbReference>
<feature type="domain" description="C2H2-type" evidence="9">
    <location>
        <begin position="90"/>
        <end position="119"/>
    </location>
</feature>
<evidence type="ECO:0000256" key="1">
    <source>
        <dbReference type="ARBA" id="ARBA00004123"/>
    </source>
</evidence>
<dbReference type="GO" id="GO:0003700">
    <property type="term" value="F:DNA-binding transcription factor activity"/>
    <property type="evidence" value="ECO:0007669"/>
    <property type="project" value="TreeGrafter"/>
</dbReference>
<dbReference type="GO" id="GO:0000978">
    <property type="term" value="F:RNA polymerase II cis-regulatory region sequence-specific DNA binding"/>
    <property type="evidence" value="ECO:0007669"/>
    <property type="project" value="TreeGrafter"/>
</dbReference>
<accession>A0AAV4XRQ8</accession>
<dbReference type="GO" id="GO:0006357">
    <property type="term" value="P:regulation of transcription by RNA polymerase II"/>
    <property type="evidence" value="ECO:0007669"/>
    <property type="project" value="TreeGrafter"/>
</dbReference>
<dbReference type="Pfam" id="PF00096">
    <property type="entry name" value="zf-C2H2"/>
    <property type="match status" value="4"/>
</dbReference>